<keyword evidence="4 9" id="KW-0812">Transmembrane</keyword>
<dbReference type="RefSeq" id="WP_073455048.1">
    <property type="nucleotide sequence ID" value="NZ_CALGVN010000012.1"/>
</dbReference>
<keyword evidence="2" id="KW-0813">Transport</keyword>
<dbReference type="Proteomes" id="UP000184363">
    <property type="component" value="Unassembled WGS sequence"/>
</dbReference>
<dbReference type="SUPFAM" id="SSF52540">
    <property type="entry name" value="P-loop containing nucleoside triphosphate hydrolases"/>
    <property type="match status" value="1"/>
</dbReference>
<dbReference type="InterPro" id="IPR036640">
    <property type="entry name" value="ABC1_TM_sf"/>
</dbReference>
<protein>
    <submittedName>
        <fullName evidence="12">ATP-binding cassette, subfamily B</fullName>
    </submittedName>
</protein>
<evidence type="ECO:0000259" key="10">
    <source>
        <dbReference type="PROSITE" id="PS50893"/>
    </source>
</evidence>
<dbReference type="Pfam" id="PF00664">
    <property type="entry name" value="ABC_membrane"/>
    <property type="match status" value="1"/>
</dbReference>
<reference evidence="12 13" key="1">
    <citation type="submission" date="2016-11" db="EMBL/GenBank/DDBJ databases">
        <authorList>
            <person name="Jaros S."/>
            <person name="Januszkiewicz K."/>
            <person name="Wedrychowicz H."/>
        </authorList>
    </citation>
    <scope>NUCLEOTIDE SEQUENCE [LARGE SCALE GENOMIC DNA]</scope>
    <source>
        <strain evidence="12 13">DSM 43832</strain>
    </source>
</reference>
<gene>
    <name evidence="12" type="ORF">SAMN05443637_101393</name>
</gene>
<evidence type="ECO:0000256" key="2">
    <source>
        <dbReference type="ARBA" id="ARBA00022448"/>
    </source>
</evidence>
<dbReference type="GO" id="GO:0015421">
    <property type="term" value="F:ABC-type oligopeptide transporter activity"/>
    <property type="evidence" value="ECO:0007669"/>
    <property type="project" value="TreeGrafter"/>
</dbReference>
<evidence type="ECO:0000256" key="1">
    <source>
        <dbReference type="ARBA" id="ARBA00004651"/>
    </source>
</evidence>
<dbReference type="PROSITE" id="PS00211">
    <property type="entry name" value="ABC_TRANSPORTER_1"/>
    <property type="match status" value="1"/>
</dbReference>
<feature type="transmembrane region" description="Helical" evidence="9">
    <location>
        <begin position="157"/>
        <end position="177"/>
    </location>
</feature>
<name>A0A1M6NQ02_PSETH</name>
<proteinExistence type="predicted"/>
<dbReference type="GO" id="GO:0005886">
    <property type="term" value="C:plasma membrane"/>
    <property type="evidence" value="ECO:0007669"/>
    <property type="project" value="UniProtKB-SubCell"/>
</dbReference>
<feature type="transmembrane region" description="Helical" evidence="9">
    <location>
        <begin position="240"/>
        <end position="261"/>
    </location>
</feature>
<dbReference type="EMBL" id="FRAP01000001">
    <property type="protein sequence ID" value="SHJ97775.1"/>
    <property type="molecule type" value="Genomic_DNA"/>
</dbReference>
<evidence type="ECO:0000256" key="4">
    <source>
        <dbReference type="ARBA" id="ARBA00022692"/>
    </source>
</evidence>
<feature type="domain" description="ABC transporter" evidence="10">
    <location>
        <begin position="334"/>
        <end position="569"/>
    </location>
</feature>
<dbReference type="PANTHER" id="PTHR43394:SF1">
    <property type="entry name" value="ATP-BINDING CASSETTE SUB-FAMILY B MEMBER 10, MITOCHONDRIAL"/>
    <property type="match status" value="1"/>
</dbReference>
<feature type="domain" description="ABC transmembrane type-1" evidence="11">
    <location>
        <begin position="18"/>
        <end position="300"/>
    </location>
</feature>
<dbReference type="OrthoDB" id="9806127at2"/>
<accession>A0A1M6NQ02</accession>
<keyword evidence="6 12" id="KW-0067">ATP-binding</keyword>
<feature type="transmembrane region" description="Helical" evidence="9">
    <location>
        <begin position="12"/>
        <end position="34"/>
    </location>
</feature>
<dbReference type="InterPro" id="IPR017871">
    <property type="entry name" value="ABC_transporter-like_CS"/>
</dbReference>
<keyword evidence="8 9" id="KW-0472">Membrane</keyword>
<evidence type="ECO:0000256" key="5">
    <source>
        <dbReference type="ARBA" id="ARBA00022741"/>
    </source>
</evidence>
<feature type="transmembrane region" description="Helical" evidence="9">
    <location>
        <begin position="127"/>
        <end position="151"/>
    </location>
</feature>
<evidence type="ECO:0000256" key="9">
    <source>
        <dbReference type="SAM" id="Phobius"/>
    </source>
</evidence>
<dbReference type="InterPro" id="IPR039421">
    <property type="entry name" value="Type_1_exporter"/>
</dbReference>
<sequence>MLVRLLRTYLRPYTGALLTVVALQLVGTMASLYLPSLNADIIDRGIATGDTGYILQMGGWMLVVTLLQVGCSIGAVYHGSRTAMAFGRDVRAAVFHRVGSFSAREVNRFGAPSLITRDTNDVQQVQMLVQMSCTMLVAAPIMCVGGVIMALNEDPGLSWLMAVCVPVLVIAIGLIVVRMVPKFRQLQVRIDQINRVLREQITGIRVVRAFVREPLESRRFDVANHEVTDVAIRAGRLQAAIFPVVMFVLNASSVAVLWFGAARIDAGEMQVGSLTAFLAYLLQILMAVMMATFMAIMVPRAAVCADRIGEVLDTSSSVAPPATPAVVIERAGVVEFDRLTFSYPGAAAPVLRDVSFTARPGETTAIIGSTGAGKTTLISMVPRLFDATGGSVRVDGVDVREFDPEDLWRRIGLVPQRPFLFSGTVASNLRYGRADATDDELWEALEVAQAADFVRAMPGGLDAPIAQGGTNVSGGQRQRLAIARALVKKPRIYLFDDSFSALDLATDARLRAALRPRTADATVIVVAQRVSTIVGADRIVVLEDGEVVGIGRHRELLATCPTYLEIVESQHTVEDVA</sequence>
<dbReference type="PANTHER" id="PTHR43394">
    <property type="entry name" value="ATP-DEPENDENT PERMEASE MDL1, MITOCHONDRIAL"/>
    <property type="match status" value="1"/>
</dbReference>
<keyword evidence="13" id="KW-1185">Reference proteome</keyword>
<dbReference type="PROSITE" id="PS50929">
    <property type="entry name" value="ABC_TM1F"/>
    <property type="match status" value="1"/>
</dbReference>
<evidence type="ECO:0000256" key="6">
    <source>
        <dbReference type="ARBA" id="ARBA00022840"/>
    </source>
</evidence>
<dbReference type="AlphaFoldDB" id="A0A1M6NQ02"/>
<dbReference type="InterPro" id="IPR027417">
    <property type="entry name" value="P-loop_NTPase"/>
</dbReference>
<dbReference type="SUPFAM" id="SSF90123">
    <property type="entry name" value="ABC transporter transmembrane region"/>
    <property type="match status" value="1"/>
</dbReference>
<keyword evidence="3" id="KW-1003">Cell membrane</keyword>
<dbReference type="Gene3D" id="1.20.1560.10">
    <property type="entry name" value="ABC transporter type 1, transmembrane domain"/>
    <property type="match status" value="1"/>
</dbReference>
<evidence type="ECO:0000256" key="7">
    <source>
        <dbReference type="ARBA" id="ARBA00022989"/>
    </source>
</evidence>
<dbReference type="STRING" id="1848.SAMN05443637_101393"/>
<keyword evidence="7 9" id="KW-1133">Transmembrane helix</keyword>
<evidence type="ECO:0000313" key="12">
    <source>
        <dbReference type="EMBL" id="SHJ97775.1"/>
    </source>
</evidence>
<dbReference type="GO" id="GO:0005524">
    <property type="term" value="F:ATP binding"/>
    <property type="evidence" value="ECO:0007669"/>
    <property type="project" value="UniProtKB-KW"/>
</dbReference>
<dbReference type="CDD" id="cd18548">
    <property type="entry name" value="ABC_6TM_Tm287_like"/>
    <property type="match status" value="1"/>
</dbReference>
<feature type="transmembrane region" description="Helical" evidence="9">
    <location>
        <begin position="54"/>
        <end position="77"/>
    </location>
</feature>
<evidence type="ECO:0000313" key="13">
    <source>
        <dbReference type="Proteomes" id="UP000184363"/>
    </source>
</evidence>
<comment type="subcellular location">
    <subcellularLocation>
        <location evidence="1">Cell membrane</location>
        <topology evidence="1">Multi-pass membrane protein</topology>
    </subcellularLocation>
</comment>
<dbReference type="Gene3D" id="3.40.50.300">
    <property type="entry name" value="P-loop containing nucleotide triphosphate hydrolases"/>
    <property type="match status" value="1"/>
</dbReference>
<dbReference type="GO" id="GO:0016887">
    <property type="term" value="F:ATP hydrolysis activity"/>
    <property type="evidence" value="ECO:0007669"/>
    <property type="project" value="InterPro"/>
</dbReference>
<evidence type="ECO:0000256" key="8">
    <source>
        <dbReference type="ARBA" id="ARBA00023136"/>
    </source>
</evidence>
<dbReference type="InterPro" id="IPR003593">
    <property type="entry name" value="AAA+_ATPase"/>
</dbReference>
<evidence type="ECO:0000259" key="11">
    <source>
        <dbReference type="PROSITE" id="PS50929"/>
    </source>
</evidence>
<evidence type="ECO:0000256" key="3">
    <source>
        <dbReference type="ARBA" id="ARBA00022475"/>
    </source>
</evidence>
<dbReference type="FunFam" id="1.20.1560.10:FF:000040">
    <property type="entry name" value="Multidrug ABC transporter ATP-binding protein"/>
    <property type="match status" value="1"/>
</dbReference>
<feature type="transmembrane region" description="Helical" evidence="9">
    <location>
        <begin position="273"/>
        <end position="298"/>
    </location>
</feature>
<dbReference type="Pfam" id="PF00005">
    <property type="entry name" value="ABC_tran"/>
    <property type="match status" value="1"/>
</dbReference>
<dbReference type="InterPro" id="IPR003439">
    <property type="entry name" value="ABC_transporter-like_ATP-bd"/>
</dbReference>
<dbReference type="SMART" id="SM00382">
    <property type="entry name" value="AAA"/>
    <property type="match status" value="1"/>
</dbReference>
<dbReference type="PROSITE" id="PS50893">
    <property type="entry name" value="ABC_TRANSPORTER_2"/>
    <property type="match status" value="1"/>
</dbReference>
<organism evidence="12 13">
    <name type="scientific">Pseudonocardia thermophila</name>
    <dbReference type="NCBI Taxonomy" id="1848"/>
    <lineage>
        <taxon>Bacteria</taxon>
        <taxon>Bacillati</taxon>
        <taxon>Actinomycetota</taxon>
        <taxon>Actinomycetes</taxon>
        <taxon>Pseudonocardiales</taxon>
        <taxon>Pseudonocardiaceae</taxon>
        <taxon>Pseudonocardia</taxon>
    </lineage>
</organism>
<keyword evidence="5" id="KW-0547">Nucleotide-binding</keyword>
<dbReference type="InterPro" id="IPR011527">
    <property type="entry name" value="ABC1_TM_dom"/>
</dbReference>
<dbReference type="FunFam" id="3.40.50.300:FF:000854">
    <property type="entry name" value="Multidrug ABC transporter ATP-binding protein"/>
    <property type="match status" value="1"/>
</dbReference>